<proteinExistence type="inferred from homology"/>
<dbReference type="EMBL" id="HBIO01021738">
    <property type="protein sequence ID" value="CAE0471903.1"/>
    <property type="molecule type" value="Transcribed_RNA"/>
</dbReference>
<dbReference type="GO" id="GO:0010257">
    <property type="term" value="P:NADH dehydrogenase complex assembly"/>
    <property type="evidence" value="ECO:0007669"/>
    <property type="project" value="TreeGrafter"/>
</dbReference>
<dbReference type="PANTHER" id="PTHR13194">
    <property type="entry name" value="COMPLEX I INTERMEDIATE-ASSOCIATED PROTEIN 30"/>
    <property type="match status" value="1"/>
</dbReference>
<gene>
    <name evidence="6" type="ORF">CDEB00056_LOCUS16756</name>
</gene>
<comment type="similarity">
    <text evidence="1">Belongs to the CIA30 family.</text>
</comment>
<dbReference type="InterPro" id="IPR013857">
    <property type="entry name" value="NADH-UbQ_OxRdtase-assoc_prot30"/>
</dbReference>
<keyword evidence="4" id="KW-0732">Signal</keyword>
<evidence type="ECO:0000256" key="3">
    <source>
        <dbReference type="SAM" id="Phobius"/>
    </source>
</evidence>
<feature type="domain" description="NADH:ubiquinone oxidoreductase intermediate-associated protein 30" evidence="5">
    <location>
        <begin position="44"/>
        <end position="165"/>
    </location>
</feature>
<dbReference type="InterPro" id="IPR008979">
    <property type="entry name" value="Galactose-bd-like_sf"/>
</dbReference>
<feature type="transmembrane region" description="Helical" evidence="3">
    <location>
        <begin position="474"/>
        <end position="494"/>
    </location>
</feature>
<feature type="region of interest" description="Disordered" evidence="2">
    <location>
        <begin position="224"/>
        <end position="259"/>
    </location>
</feature>
<keyword evidence="3" id="KW-1133">Transmembrane helix</keyword>
<evidence type="ECO:0000256" key="1">
    <source>
        <dbReference type="ARBA" id="ARBA00007884"/>
    </source>
</evidence>
<dbReference type="InterPro" id="IPR039131">
    <property type="entry name" value="NDUFAF1"/>
</dbReference>
<evidence type="ECO:0000256" key="2">
    <source>
        <dbReference type="SAM" id="MobiDB-lite"/>
    </source>
</evidence>
<feature type="chain" id="PRO_5030616816" description="NADH:ubiquinone oxidoreductase intermediate-associated protein 30 domain-containing protein" evidence="4">
    <location>
        <begin position="23"/>
        <end position="538"/>
    </location>
</feature>
<evidence type="ECO:0000256" key="4">
    <source>
        <dbReference type="SAM" id="SignalP"/>
    </source>
</evidence>
<evidence type="ECO:0000259" key="5">
    <source>
        <dbReference type="Pfam" id="PF08547"/>
    </source>
</evidence>
<name>A0A7S3QB97_9STRA</name>
<accession>A0A7S3QB97</accession>
<feature type="domain" description="NADH:ubiquinone oxidoreductase intermediate-associated protein 30" evidence="5">
    <location>
        <begin position="291"/>
        <end position="410"/>
    </location>
</feature>
<reference evidence="6" key="1">
    <citation type="submission" date="2021-01" db="EMBL/GenBank/DDBJ databases">
        <authorList>
            <person name="Corre E."/>
            <person name="Pelletier E."/>
            <person name="Niang G."/>
            <person name="Scheremetjew M."/>
            <person name="Finn R."/>
            <person name="Kale V."/>
            <person name="Holt S."/>
            <person name="Cochrane G."/>
            <person name="Meng A."/>
            <person name="Brown T."/>
            <person name="Cohen L."/>
        </authorList>
    </citation>
    <scope>NUCLEOTIDE SEQUENCE</scope>
    <source>
        <strain evidence="6">MM31A-1</strain>
    </source>
</reference>
<keyword evidence="3" id="KW-0812">Transmembrane</keyword>
<organism evidence="6">
    <name type="scientific">Chaetoceros debilis</name>
    <dbReference type="NCBI Taxonomy" id="122233"/>
    <lineage>
        <taxon>Eukaryota</taxon>
        <taxon>Sar</taxon>
        <taxon>Stramenopiles</taxon>
        <taxon>Ochrophyta</taxon>
        <taxon>Bacillariophyta</taxon>
        <taxon>Coscinodiscophyceae</taxon>
        <taxon>Chaetocerotophycidae</taxon>
        <taxon>Chaetocerotales</taxon>
        <taxon>Chaetocerotaceae</taxon>
        <taxon>Chaetoceros</taxon>
    </lineage>
</organism>
<dbReference type="AlphaFoldDB" id="A0A7S3QB97"/>
<protein>
    <recommendedName>
        <fullName evidence="5">NADH:ubiquinone oxidoreductase intermediate-associated protein 30 domain-containing protein</fullName>
    </recommendedName>
</protein>
<keyword evidence="3" id="KW-0472">Membrane</keyword>
<sequence length="538" mass="57627">MPTTFKLLSLFLGASLTRSSVAKKDIVLETFGDPDNGGHPLPATHSWFALTDPVMGGVSVGTATALDGLGIFVGEVKDVPSLSAPGFIAMQTRGGWWPDLSSCEGLQITSLASQGYTNYKLSFGTTHVTGNSPYARGYKAPFEPGDGVYTDVMIPFTDFSDNWDAATGEILQTCESDNSWCPDDETLRDMQRFEIMAEGALGKVDLKIRLITAVGCDDGVVEVDPNPDDNIQGGRGQGGPIGSGGGSGGGGRGANRGNGFSSTDVEFVGNITPEILDNGDIRIESWPDPRHAWFALNDPVMGGQSTSTVDVKDDVAVFTGEVVDVPFLQAPGFIKMETRGGEFPDVSHCKALKIKMRTPTDYSGLHVTFGVHHAEETMPFVRGYKAPIKIGKSKKFGTVKVPFEDFSDNWDPKTGEIVVECKENSKHCPDEATLRYMTTFSIMGEGEDGEVHVEVMSIDATDCEYEDLDTSINAGTWVGIAFGFIFVGIGGFYLGRRSAGYLSVSGKDASNFGVSPVKPTQPLTSIRDQNNANVPDIL</sequence>
<dbReference type="Pfam" id="PF08547">
    <property type="entry name" value="CIA30"/>
    <property type="match status" value="2"/>
</dbReference>
<feature type="compositionally biased region" description="Gly residues" evidence="2">
    <location>
        <begin position="233"/>
        <end position="256"/>
    </location>
</feature>
<feature type="signal peptide" evidence="4">
    <location>
        <begin position="1"/>
        <end position="22"/>
    </location>
</feature>
<dbReference type="PANTHER" id="PTHR13194:SF19">
    <property type="entry name" value="NAD(P)-BINDING ROSSMANN-FOLD SUPERFAMILY PROTEIN"/>
    <property type="match status" value="1"/>
</dbReference>
<dbReference type="GO" id="GO:0051082">
    <property type="term" value="F:unfolded protein binding"/>
    <property type="evidence" value="ECO:0007669"/>
    <property type="project" value="TreeGrafter"/>
</dbReference>
<evidence type="ECO:0000313" key="6">
    <source>
        <dbReference type="EMBL" id="CAE0471903.1"/>
    </source>
</evidence>
<dbReference type="SUPFAM" id="SSF49785">
    <property type="entry name" value="Galactose-binding domain-like"/>
    <property type="match status" value="1"/>
</dbReference>